<evidence type="ECO:0000256" key="6">
    <source>
        <dbReference type="RuleBase" id="RU363137"/>
    </source>
</evidence>
<dbReference type="EMBL" id="PTQR01000006">
    <property type="protein sequence ID" value="TKX27172.1"/>
    <property type="molecule type" value="Genomic_DNA"/>
</dbReference>
<evidence type="ECO:0000256" key="4">
    <source>
        <dbReference type="ARBA" id="ARBA00023176"/>
    </source>
</evidence>
<dbReference type="GO" id="GO:0006886">
    <property type="term" value="P:intracellular protein transport"/>
    <property type="evidence" value="ECO:0007669"/>
    <property type="project" value="InterPro"/>
</dbReference>
<feature type="compositionally biased region" description="Polar residues" evidence="7">
    <location>
        <begin position="47"/>
        <end position="56"/>
    </location>
</feature>
<keyword evidence="3 6" id="KW-0472">Membrane</keyword>
<evidence type="ECO:0000256" key="7">
    <source>
        <dbReference type="SAM" id="MobiDB-lite"/>
    </source>
</evidence>
<evidence type="ECO:0000313" key="8">
    <source>
        <dbReference type="EMBL" id="TKX27172.1"/>
    </source>
</evidence>
<evidence type="ECO:0000256" key="5">
    <source>
        <dbReference type="ARBA" id="ARBA00023329"/>
    </source>
</evidence>
<evidence type="ECO:0000256" key="1">
    <source>
        <dbReference type="ARBA" id="ARBA00004180"/>
    </source>
</evidence>
<evidence type="ECO:0000256" key="3">
    <source>
        <dbReference type="ARBA" id="ARBA00023136"/>
    </source>
</evidence>
<dbReference type="InterPro" id="IPR000996">
    <property type="entry name" value="Clathrin_L-chain"/>
</dbReference>
<dbReference type="AlphaFoldDB" id="A0A4V6DVD3"/>
<keyword evidence="4 6" id="KW-0168">Coated pit</keyword>
<comment type="subcellular location">
    <subcellularLocation>
        <location evidence="1 6">Cytoplasmic vesicle membrane</location>
        <topology evidence="1 6">Peripheral membrane protein</topology>
        <orientation evidence="1 6">Cytoplasmic side</orientation>
    </subcellularLocation>
    <subcellularLocation>
        <location evidence="6">Membrane</location>
        <location evidence="6">Coated pit</location>
        <topology evidence="6">Peripheral membrane protein</topology>
        <orientation evidence="6">Cytoplasmic side</orientation>
    </subcellularLocation>
    <text evidence="6">Cytoplasmic face of coated pits and vesicles.</text>
</comment>
<comment type="similarity">
    <text evidence="2 6">Belongs to the clathrin light chain family.</text>
</comment>
<evidence type="ECO:0000256" key="2">
    <source>
        <dbReference type="ARBA" id="ARBA00005263"/>
    </source>
</evidence>
<dbReference type="GO" id="GO:0030130">
    <property type="term" value="C:clathrin coat of trans-Golgi network vesicle"/>
    <property type="evidence" value="ECO:0007669"/>
    <property type="project" value="InterPro"/>
</dbReference>
<dbReference type="GO" id="GO:0032050">
    <property type="term" value="F:clathrin heavy chain binding"/>
    <property type="evidence" value="ECO:0007669"/>
    <property type="project" value="TreeGrafter"/>
</dbReference>
<feature type="compositionally biased region" description="Polar residues" evidence="7">
    <location>
        <begin position="93"/>
        <end position="102"/>
    </location>
</feature>
<keyword evidence="5 6" id="KW-0968">Cytoplasmic vesicle</keyword>
<feature type="compositionally biased region" description="Polar residues" evidence="7">
    <location>
        <begin position="75"/>
        <end position="86"/>
    </location>
</feature>
<comment type="function">
    <text evidence="6">Clathrin is the major protein of the polyhedral coat of coated pits and vesicles.</text>
</comment>
<dbReference type="PANTHER" id="PTHR10639">
    <property type="entry name" value="CLATHRIN LIGHT CHAIN"/>
    <property type="match status" value="1"/>
</dbReference>
<protein>
    <recommendedName>
        <fullName evidence="6">Clathrin light chain</fullName>
    </recommendedName>
</protein>
<dbReference type="PANTHER" id="PTHR10639:SF7">
    <property type="entry name" value="CLATHRIN LIGHT CHAIN"/>
    <property type="match status" value="1"/>
</dbReference>
<dbReference type="GO" id="GO:0030132">
    <property type="term" value="C:clathrin coat of coated pit"/>
    <property type="evidence" value="ECO:0007669"/>
    <property type="project" value="InterPro"/>
</dbReference>
<organism evidence="8 9">
    <name type="scientific">Elsinoe australis</name>
    <dbReference type="NCBI Taxonomy" id="40998"/>
    <lineage>
        <taxon>Eukaryota</taxon>
        <taxon>Fungi</taxon>
        <taxon>Dikarya</taxon>
        <taxon>Ascomycota</taxon>
        <taxon>Pezizomycotina</taxon>
        <taxon>Dothideomycetes</taxon>
        <taxon>Dothideomycetidae</taxon>
        <taxon>Myriangiales</taxon>
        <taxon>Elsinoaceae</taxon>
        <taxon>Elsinoe</taxon>
    </lineage>
</organism>
<dbReference type="GO" id="GO:0005198">
    <property type="term" value="F:structural molecule activity"/>
    <property type="evidence" value="ECO:0007669"/>
    <property type="project" value="InterPro"/>
</dbReference>
<sequence length="249" mass="26615">MADRFPSIEDIDSGNAEVQGDASFNALDDEPSDFLARERAALGEDANQFSTGNDQMASVEDGDDDLLGGGGGGDTSSYQPAPTNNDIGDFESSFPTIDTQNEAVAPGGTITGSALPINPGASLSNVPEPEVVREWRERRDFAIQHRDQVSADKKAETVKQAHQAIDDFYENYNNKKEKGIAQTRKEAEEFLKNREDTTSGGTSWERISKLVDLTGKGATGGGAGSGKAKFRELLVNLRKDEKAPGATGI</sequence>
<proteinExistence type="inferred from homology"/>
<name>A0A4V6DVD3_9PEZI</name>
<dbReference type="Pfam" id="PF01086">
    <property type="entry name" value="Clathrin_lg_ch"/>
    <property type="match status" value="1"/>
</dbReference>
<comment type="caution">
    <text evidence="8">The sequence shown here is derived from an EMBL/GenBank/DDBJ whole genome shotgun (WGS) entry which is preliminary data.</text>
</comment>
<gene>
    <name evidence="8" type="ORF">C1H76_0466</name>
</gene>
<dbReference type="Proteomes" id="UP000308133">
    <property type="component" value="Unassembled WGS sequence"/>
</dbReference>
<dbReference type="GO" id="GO:0072583">
    <property type="term" value="P:clathrin-dependent endocytosis"/>
    <property type="evidence" value="ECO:0007669"/>
    <property type="project" value="TreeGrafter"/>
</dbReference>
<feature type="region of interest" description="Disordered" evidence="7">
    <location>
        <begin position="1"/>
        <end position="129"/>
    </location>
</feature>
<reference evidence="8 9" key="1">
    <citation type="submission" date="2018-02" db="EMBL/GenBank/DDBJ databases">
        <title>Draft genome sequences of Elsinoe sp., causing black scab on jojoba.</title>
        <authorList>
            <person name="Stodart B."/>
            <person name="Jeffress S."/>
            <person name="Ash G."/>
            <person name="Arun Chinnappa K."/>
        </authorList>
    </citation>
    <scope>NUCLEOTIDE SEQUENCE [LARGE SCALE GENOMIC DNA]</scope>
    <source>
        <strain evidence="8 9">Hillstone_2</strain>
    </source>
</reference>
<accession>A0A4V6DVD3</accession>
<evidence type="ECO:0000313" key="9">
    <source>
        <dbReference type="Proteomes" id="UP000308133"/>
    </source>
</evidence>